<dbReference type="CDD" id="cd22534">
    <property type="entry name" value="KH-II_Era"/>
    <property type="match status" value="1"/>
</dbReference>
<dbReference type="InterPro" id="IPR004044">
    <property type="entry name" value="KH_dom_type_2"/>
</dbReference>
<dbReference type="Pfam" id="PF07650">
    <property type="entry name" value="KH_2"/>
    <property type="match status" value="1"/>
</dbReference>
<evidence type="ECO:0000313" key="12">
    <source>
        <dbReference type="Proteomes" id="UP001479436"/>
    </source>
</evidence>
<dbReference type="InterPro" id="IPR015946">
    <property type="entry name" value="KH_dom-like_a/b"/>
</dbReference>
<evidence type="ECO:0008006" key="13">
    <source>
        <dbReference type="Google" id="ProtNLM"/>
    </source>
</evidence>
<dbReference type="NCBIfam" id="TIGR00436">
    <property type="entry name" value="era"/>
    <property type="match status" value="1"/>
</dbReference>
<feature type="region of interest" description="G4" evidence="6">
    <location>
        <begin position="288"/>
        <end position="291"/>
    </location>
</feature>
<evidence type="ECO:0000256" key="3">
    <source>
        <dbReference type="ARBA" id="ARBA00022884"/>
    </source>
</evidence>
<dbReference type="NCBIfam" id="TIGR00231">
    <property type="entry name" value="small_GTP"/>
    <property type="match status" value="1"/>
</dbReference>
<evidence type="ECO:0000259" key="10">
    <source>
        <dbReference type="PROSITE" id="PS51713"/>
    </source>
</evidence>
<dbReference type="PROSITE" id="PS50823">
    <property type="entry name" value="KH_TYPE_2"/>
    <property type="match status" value="1"/>
</dbReference>
<keyword evidence="3 5" id="KW-0694">RNA-binding</keyword>
<dbReference type="InterPro" id="IPR009019">
    <property type="entry name" value="KH_sf_prok-type"/>
</dbReference>
<protein>
    <recommendedName>
        <fullName evidence="13">GTP-binding protein Era</fullName>
    </recommendedName>
</protein>
<dbReference type="InterPro" id="IPR027417">
    <property type="entry name" value="P-loop_NTPase"/>
</dbReference>
<keyword evidence="2 6" id="KW-0547">Nucleotide-binding</keyword>
<dbReference type="InterPro" id="IPR006073">
    <property type="entry name" value="GTP-bd"/>
</dbReference>
<evidence type="ECO:0000256" key="4">
    <source>
        <dbReference type="ARBA" id="ARBA00023134"/>
    </source>
</evidence>
<dbReference type="CDD" id="cd04163">
    <property type="entry name" value="Era"/>
    <property type="match status" value="1"/>
</dbReference>
<dbReference type="HAMAP" id="MF_00367">
    <property type="entry name" value="GTPase_Era"/>
    <property type="match status" value="1"/>
</dbReference>
<dbReference type="InterPro" id="IPR030388">
    <property type="entry name" value="G_ERA_dom"/>
</dbReference>
<keyword evidence="12" id="KW-1185">Reference proteome</keyword>
<organism evidence="11 12">
    <name type="scientific">Basidiobolus ranarum</name>
    <dbReference type="NCBI Taxonomy" id="34480"/>
    <lineage>
        <taxon>Eukaryota</taxon>
        <taxon>Fungi</taxon>
        <taxon>Fungi incertae sedis</taxon>
        <taxon>Zoopagomycota</taxon>
        <taxon>Entomophthoromycotina</taxon>
        <taxon>Basidiobolomycetes</taxon>
        <taxon>Basidiobolales</taxon>
        <taxon>Basidiobolaceae</taxon>
        <taxon>Basidiobolus</taxon>
    </lineage>
</organism>
<sequence length="448" mass="50801">MSSSKFLSFLRLSRVSLYETTRQYGIMARAKRRAGMSLENTIQKSLENEVEPILKKVEENIQAETKNVVPINNIGTSEKPTKIPRTPREILDFTETKKATSTEHIPAAQTITQPKPTTKKGKNVPSKPYRPPPLVSRTGQVIITQPDMRVKLPQVYENIEQPPNPHLLRVAIIGAANAGKSTMVNQLVGDEISIVSERPQTTRERILGVMTEENTQIVFLDTPGVIPNKNRLRLVREIVSAPWHTINEAEHLLILIDGPEAVKRFSVAETYLFERLKDINVPATLVLNKMDLVEDKDMVTLLTEHYQKQYGNIMRTIYTSALHNVGVSDVKEWLMTLAKPNNWVYPKQQKGEMSDLKRVEELIRAEFFSRLHSYLPYTIRQENTGWTNIPSGALRIDQNIIVDKPSQEKIIVGAQGKIIKEVTAAATGRIARVLKRPVHLYLKVKTKK</sequence>
<feature type="region of interest" description="G2" evidence="6">
    <location>
        <begin position="200"/>
        <end position="204"/>
    </location>
</feature>
<dbReference type="Proteomes" id="UP001479436">
    <property type="component" value="Unassembled WGS sequence"/>
</dbReference>
<feature type="region of interest" description="G1" evidence="6">
    <location>
        <begin position="174"/>
        <end position="181"/>
    </location>
</feature>
<evidence type="ECO:0000259" key="9">
    <source>
        <dbReference type="PROSITE" id="PS50823"/>
    </source>
</evidence>
<feature type="region of interest" description="Disordered" evidence="8">
    <location>
        <begin position="113"/>
        <end position="135"/>
    </location>
</feature>
<reference evidence="11 12" key="1">
    <citation type="submission" date="2023-04" db="EMBL/GenBank/DDBJ databases">
        <title>Genome of Basidiobolus ranarum AG-B5.</title>
        <authorList>
            <person name="Stajich J.E."/>
            <person name="Carter-House D."/>
            <person name="Gryganskyi A."/>
        </authorList>
    </citation>
    <scope>NUCLEOTIDE SEQUENCE [LARGE SCALE GENOMIC DNA]</scope>
    <source>
        <strain evidence="11 12">AG-B5</strain>
    </source>
</reference>
<feature type="domain" description="Era-type G" evidence="10">
    <location>
        <begin position="166"/>
        <end position="341"/>
    </location>
</feature>
<comment type="similarity">
    <text evidence="1 6 7">Belongs to the TRAFAC class TrmE-Era-EngA-EngB-Septin-like GTPase superfamily. Era GTPase family.</text>
</comment>
<feature type="domain" description="KH type-2" evidence="9">
    <location>
        <begin position="371"/>
        <end position="448"/>
    </location>
</feature>
<dbReference type="PANTHER" id="PTHR42698:SF1">
    <property type="entry name" value="GTPASE ERA, MITOCHONDRIAL"/>
    <property type="match status" value="1"/>
</dbReference>
<dbReference type="SUPFAM" id="SSF54814">
    <property type="entry name" value="Prokaryotic type KH domain (KH-domain type II)"/>
    <property type="match status" value="1"/>
</dbReference>
<comment type="caution">
    <text evidence="11">The sequence shown here is derived from an EMBL/GenBank/DDBJ whole genome shotgun (WGS) entry which is preliminary data.</text>
</comment>
<proteinExistence type="inferred from homology"/>
<feature type="region of interest" description="G3" evidence="6">
    <location>
        <begin position="221"/>
        <end position="224"/>
    </location>
</feature>
<dbReference type="InterPro" id="IPR005225">
    <property type="entry name" value="Small_GTP-bd"/>
</dbReference>
<dbReference type="PROSITE" id="PS51713">
    <property type="entry name" value="G_ERA"/>
    <property type="match status" value="1"/>
</dbReference>
<feature type="region of interest" description="G5" evidence="6">
    <location>
        <begin position="319"/>
        <end position="321"/>
    </location>
</feature>
<evidence type="ECO:0000256" key="7">
    <source>
        <dbReference type="RuleBase" id="RU003761"/>
    </source>
</evidence>
<evidence type="ECO:0000256" key="1">
    <source>
        <dbReference type="ARBA" id="ARBA00007921"/>
    </source>
</evidence>
<evidence type="ECO:0000256" key="8">
    <source>
        <dbReference type="SAM" id="MobiDB-lite"/>
    </source>
</evidence>
<dbReference type="InterPro" id="IPR005662">
    <property type="entry name" value="GTPase_Era-like"/>
</dbReference>
<dbReference type="SUPFAM" id="SSF52540">
    <property type="entry name" value="P-loop containing nucleoside triphosphate hydrolases"/>
    <property type="match status" value="1"/>
</dbReference>
<dbReference type="PANTHER" id="PTHR42698">
    <property type="entry name" value="GTPASE ERA"/>
    <property type="match status" value="1"/>
</dbReference>
<evidence type="ECO:0000256" key="5">
    <source>
        <dbReference type="PROSITE-ProRule" id="PRU00118"/>
    </source>
</evidence>
<gene>
    <name evidence="11" type="ORF">K7432_006537</name>
</gene>
<evidence type="ECO:0000313" key="11">
    <source>
        <dbReference type="EMBL" id="KAK9765260.1"/>
    </source>
</evidence>
<dbReference type="Pfam" id="PF01926">
    <property type="entry name" value="MMR_HSR1"/>
    <property type="match status" value="1"/>
</dbReference>
<evidence type="ECO:0000256" key="2">
    <source>
        <dbReference type="ARBA" id="ARBA00022741"/>
    </source>
</evidence>
<keyword evidence="4 6" id="KW-0342">GTP-binding</keyword>
<dbReference type="EMBL" id="JASJQH010000292">
    <property type="protein sequence ID" value="KAK9765260.1"/>
    <property type="molecule type" value="Genomic_DNA"/>
</dbReference>
<accession>A0ABR2WUS9</accession>
<dbReference type="Gene3D" id="3.30.300.20">
    <property type="match status" value="1"/>
</dbReference>
<evidence type="ECO:0000256" key="6">
    <source>
        <dbReference type="PROSITE-ProRule" id="PRU01050"/>
    </source>
</evidence>
<dbReference type="Gene3D" id="3.40.50.300">
    <property type="entry name" value="P-loop containing nucleotide triphosphate hydrolases"/>
    <property type="match status" value="1"/>
</dbReference>
<name>A0ABR2WUS9_9FUNG</name>